<organism evidence="1 2">
    <name type="scientific">Toxocara canis</name>
    <name type="common">Canine roundworm</name>
    <dbReference type="NCBI Taxonomy" id="6265"/>
    <lineage>
        <taxon>Eukaryota</taxon>
        <taxon>Metazoa</taxon>
        <taxon>Ecdysozoa</taxon>
        <taxon>Nematoda</taxon>
        <taxon>Chromadorea</taxon>
        <taxon>Rhabditida</taxon>
        <taxon>Spirurina</taxon>
        <taxon>Ascaridomorpha</taxon>
        <taxon>Ascaridoidea</taxon>
        <taxon>Toxocaridae</taxon>
        <taxon>Toxocara</taxon>
    </lineage>
</organism>
<protein>
    <submittedName>
        <fullName evidence="1">Uncharacterized protein</fullName>
    </submittedName>
</protein>
<evidence type="ECO:0000313" key="1">
    <source>
        <dbReference type="EMBL" id="KHN89014.1"/>
    </source>
</evidence>
<sequence length="83" mass="9433">VRFLPANKPSVYYEFLIPDGDESPNSLLSRCRGKGMGADVVDVLNDKEWNAIMIPSTEMEPSLKKGKEPFITFKFNGRFIICY</sequence>
<feature type="non-terminal residue" evidence="1">
    <location>
        <position position="1"/>
    </location>
</feature>
<name>A0A0B2W5Q4_TOXCA</name>
<dbReference type="EMBL" id="JPKZ01000094">
    <property type="protein sequence ID" value="KHN89014.1"/>
    <property type="molecule type" value="Genomic_DNA"/>
</dbReference>
<dbReference type="Proteomes" id="UP000031036">
    <property type="component" value="Unassembled WGS sequence"/>
</dbReference>
<comment type="caution">
    <text evidence="1">The sequence shown here is derived from an EMBL/GenBank/DDBJ whole genome shotgun (WGS) entry which is preliminary data.</text>
</comment>
<reference evidence="1 2" key="1">
    <citation type="submission" date="2014-11" db="EMBL/GenBank/DDBJ databases">
        <title>Genetic blueprint of the zoonotic pathogen Toxocara canis.</title>
        <authorList>
            <person name="Zhu X.-Q."/>
            <person name="Korhonen P.K."/>
            <person name="Cai H."/>
            <person name="Young N.D."/>
            <person name="Nejsum P."/>
            <person name="von Samson-Himmelstjerna G."/>
            <person name="Boag P.R."/>
            <person name="Tan P."/>
            <person name="Li Q."/>
            <person name="Min J."/>
            <person name="Yang Y."/>
            <person name="Wang X."/>
            <person name="Fang X."/>
            <person name="Hall R.S."/>
            <person name="Hofmann A."/>
            <person name="Sternberg P.W."/>
            <person name="Jex A.R."/>
            <person name="Gasser R.B."/>
        </authorList>
    </citation>
    <scope>NUCLEOTIDE SEQUENCE [LARGE SCALE GENOMIC DNA]</scope>
    <source>
        <strain evidence="1">PN_DK_2014</strain>
    </source>
</reference>
<keyword evidence="2" id="KW-1185">Reference proteome</keyword>
<dbReference type="AlphaFoldDB" id="A0A0B2W5Q4"/>
<proteinExistence type="predicted"/>
<accession>A0A0B2W5Q4</accession>
<gene>
    <name evidence="1" type="ORF">Tcan_04792</name>
</gene>
<evidence type="ECO:0000313" key="2">
    <source>
        <dbReference type="Proteomes" id="UP000031036"/>
    </source>
</evidence>